<comment type="caution">
    <text evidence="1">The sequence shown here is derived from an EMBL/GenBank/DDBJ whole genome shotgun (WGS) entry which is preliminary data.</text>
</comment>
<gene>
    <name evidence="1" type="ORF">C8Q71DRAFT_354789</name>
</gene>
<dbReference type="Proteomes" id="UP000814176">
    <property type="component" value="Unassembled WGS sequence"/>
</dbReference>
<evidence type="ECO:0000313" key="2">
    <source>
        <dbReference type="Proteomes" id="UP000814176"/>
    </source>
</evidence>
<name>A0ABQ8KSY9_9APHY</name>
<organism evidence="1 2">
    <name type="scientific">Rhodofomes roseus</name>
    <dbReference type="NCBI Taxonomy" id="34475"/>
    <lineage>
        <taxon>Eukaryota</taxon>
        <taxon>Fungi</taxon>
        <taxon>Dikarya</taxon>
        <taxon>Basidiomycota</taxon>
        <taxon>Agaricomycotina</taxon>
        <taxon>Agaricomycetes</taxon>
        <taxon>Polyporales</taxon>
        <taxon>Rhodofomes</taxon>
    </lineage>
</organism>
<protein>
    <submittedName>
        <fullName evidence="1">Uncharacterized protein</fullName>
    </submittedName>
</protein>
<reference evidence="1 2" key="1">
    <citation type="journal article" date="2021" name="Environ. Microbiol.">
        <title>Gene family expansions and transcriptome signatures uncover fungal adaptations to wood decay.</title>
        <authorList>
            <person name="Hage H."/>
            <person name="Miyauchi S."/>
            <person name="Viragh M."/>
            <person name="Drula E."/>
            <person name="Min B."/>
            <person name="Chaduli D."/>
            <person name="Navarro D."/>
            <person name="Favel A."/>
            <person name="Norest M."/>
            <person name="Lesage-Meessen L."/>
            <person name="Balint B."/>
            <person name="Merenyi Z."/>
            <person name="de Eugenio L."/>
            <person name="Morin E."/>
            <person name="Martinez A.T."/>
            <person name="Baldrian P."/>
            <person name="Stursova M."/>
            <person name="Martinez M.J."/>
            <person name="Novotny C."/>
            <person name="Magnuson J.K."/>
            <person name="Spatafora J.W."/>
            <person name="Maurice S."/>
            <person name="Pangilinan J."/>
            <person name="Andreopoulos W."/>
            <person name="LaButti K."/>
            <person name="Hundley H."/>
            <person name="Na H."/>
            <person name="Kuo A."/>
            <person name="Barry K."/>
            <person name="Lipzen A."/>
            <person name="Henrissat B."/>
            <person name="Riley R."/>
            <person name="Ahrendt S."/>
            <person name="Nagy L.G."/>
            <person name="Grigoriev I.V."/>
            <person name="Martin F."/>
            <person name="Rosso M.N."/>
        </authorList>
    </citation>
    <scope>NUCLEOTIDE SEQUENCE [LARGE SCALE GENOMIC DNA]</scope>
    <source>
        <strain evidence="1 2">CIRM-BRFM 1785</strain>
    </source>
</reference>
<evidence type="ECO:0000313" key="1">
    <source>
        <dbReference type="EMBL" id="KAH9841930.1"/>
    </source>
</evidence>
<accession>A0ABQ8KSY9</accession>
<keyword evidence="2" id="KW-1185">Reference proteome</keyword>
<proteinExistence type="predicted"/>
<dbReference type="RefSeq" id="XP_047783229.1">
    <property type="nucleotide sequence ID" value="XM_047918037.1"/>
</dbReference>
<dbReference type="GeneID" id="71998769"/>
<sequence length="88" mass="9457">MAMAMAMAMCGGAASGALKFCLRERGGRRSLCAWAGRPGPTECSVDSDVDRTLYSESIGSYHDRAILEAGFWTWRRDAEGSRCAASVC</sequence>
<dbReference type="EMBL" id="JADCUA010000003">
    <property type="protein sequence ID" value="KAH9841930.1"/>
    <property type="molecule type" value="Genomic_DNA"/>
</dbReference>